<evidence type="ECO:0000313" key="4">
    <source>
        <dbReference type="Proteomes" id="UP000438429"/>
    </source>
</evidence>
<gene>
    <name evidence="3" type="ORF">F2P81_003460</name>
</gene>
<sequence length="74" mass="8340">MQFSRVPAAPEKIGQQLDKACDKLKFKIIRNACKMLVKKIKNKLIDAIANHGEPRALCVKLKLQEKAHGSIDEK</sequence>
<accession>A0A6A4TQL3</accession>
<name>A0A6A4TQL3_SCOMX</name>
<dbReference type="PROSITE" id="PS50015">
    <property type="entry name" value="SAP_B"/>
    <property type="match status" value="1"/>
</dbReference>
<evidence type="ECO:0000256" key="1">
    <source>
        <dbReference type="ARBA" id="ARBA00023157"/>
    </source>
</evidence>
<comment type="caution">
    <text evidence="3">The sequence shown here is derived from an EMBL/GenBank/DDBJ whole genome shotgun (WGS) entry which is preliminary data.</text>
</comment>
<dbReference type="InterPro" id="IPR011001">
    <property type="entry name" value="Saposin-like"/>
</dbReference>
<evidence type="ECO:0000259" key="2">
    <source>
        <dbReference type="PROSITE" id="PS50015"/>
    </source>
</evidence>
<dbReference type="InterPro" id="IPR008139">
    <property type="entry name" value="SaposinB_dom"/>
</dbReference>
<protein>
    <recommendedName>
        <fullName evidence="2">Saposin B-type domain-containing protein</fullName>
    </recommendedName>
</protein>
<reference evidence="3 4" key="1">
    <citation type="submission" date="2019-06" db="EMBL/GenBank/DDBJ databases">
        <title>Draft genomes of female and male turbot (Scophthalmus maximus).</title>
        <authorList>
            <person name="Xu H."/>
            <person name="Xu X.-W."/>
            <person name="Shao C."/>
            <person name="Chen S."/>
        </authorList>
    </citation>
    <scope>NUCLEOTIDE SEQUENCE [LARGE SCALE GENOMIC DNA]</scope>
    <source>
        <strain evidence="3">Ysfricsl-2016a</strain>
        <tissue evidence="3">Blood</tissue>
    </source>
</reference>
<dbReference type="Proteomes" id="UP000438429">
    <property type="component" value="Unassembled WGS sequence"/>
</dbReference>
<keyword evidence="1" id="KW-1015">Disulfide bond</keyword>
<organism evidence="3 4">
    <name type="scientific">Scophthalmus maximus</name>
    <name type="common">Turbot</name>
    <name type="synonym">Psetta maxima</name>
    <dbReference type="NCBI Taxonomy" id="52904"/>
    <lineage>
        <taxon>Eukaryota</taxon>
        <taxon>Metazoa</taxon>
        <taxon>Chordata</taxon>
        <taxon>Craniata</taxon>
        <taxon>Vertebrata</taxon>
        <taxon>Euteleostomi</taxon>
        <taxon>Actinopterygii</taxon>
        <taxon>Neopterygii</taxon>
        <taxon>Teleostei</taxon>
        <taxon>Neoteleostei</taxon>
        <taxon>Acanthomorphata</taxon>
        <taxon>Carangaria</taxon>
        <taxon>Pleuronectiformes</taxon>
        <taxon>Pleuronectoidei</taxon>
        <taxon>Scophthalmidae</taxon>
        <taxon>Scophthalmus</taxon>
    </lineage>
</organism>
<dbReference type="SUPFAM" id="SSF47862">
    <property type="entry name" value="Saposin"/>
    <property type="match status" value="1"/>
</dbReference>
<dbReference type="AlphaFoldDB" id="A0A6A4TQL3"/>
<dbReference type="EMBL" id="VEVO01000003">
    <property type="protein sequence ID" value="KAF0044302.1"/>
    <property type="molecule type" value="Genomic_DNA"/>
</dbReference>
<evidence type="ECO:0000313" key="3">
    <source>
        <dbReference type="EMBL" id="KAF0044302.1"/>
    </source>
</evidence>
<dbReference type="Gene3D" id="1.10.225.10">
    <property type="entry name" value="Saposin-like"/>
    <property type="match status" value="1"/>
</dbReference>
<feature type="domain" description="Saposin B-type" evidence="2">
    <location>
        <begin position="1"/>
        <end position="68"/>
    </location>
</feature>
<proteinExistence type="predicted"/>